<dbReference type="Proteomes" id="UP001151071">
    <property type="component" value="Unassembled WGS sequence"/>
</dbReference>
<dbReference type="AlphaFoldDB" id="A0A9X3TNL5"/>
<organism evidence="1 2">
    <name type="scientific">Brevibacillus thermoruber</name>
    <dbReference type="NCBI Taxonomy" id="33942"/>
    <lineage>
        <taxon>Bacteria</taxon>
        <taxon>Bacillati</taxon>
        <taxon>Bacillota</taxon>
        <taxon>Bacilli</taxon>
        <taxon>Bacillales</taxon>
        <taxon>Paenibacillaceae</taxon>
        <taxon>Brevibacillus</taxon>
    </lineage>
</organism>
<name>A0A9X3TNL5_9BACL</name>
<sequence>MIRSITGQELSALQERLCLEEVYILYSNLFVRADRCIALAQTHNEEICLVGTYLKGLPFHAFTFHVCELSKGRTDGNASYRLVFPCRRPHVDGRVSHFSRALCGDRQYRHFASPPKQRMGNADHVGHLPAGTGEIAARYAYLECCCDVRACRTRRRLPDSC</sequence>
<proteinExistence type="predicted"/>
<gene>
    <name evidence="1" type="ORF">O3V59_04865</name>
</gene>
<keyword evidence="2" id="KW-1185">Reference proteome</keyword>
<protein>
    <submittedName>
        <fullName evidence="1">Uncharacterized protein</fullName>
    </submittedName>
</protein>
<accession>A0A9X3TNL5</accession>
<reference evidence="1" key="1">
    <citation type="submission" date="2022-12" db="EMBL/GenBank/DDBJ databases">
        <title>Draft genome sequence of the thermophilic strain Brevibacillus thermoruber HT42, isolated from Los Humeros, Puebla, Mexico, with biotechnological potential.</title>
        <authorList>
            <person name="Lara Sanchez J."/>
            <person name="Solis Palacios R."/>
            <person name="Bustos Baena A.S."/>
            <person name="Ruz Baez A.E."/>
            <person name="Espinosa Luna G."/>
            <person name="Oliart Ros R.M."/>
        </authorList>
    </citation>
    <scope>NUCLEOTIDE SEQUENCE</scope>
    <source>
        <strain evidence="1">HT42</strain>
    </source>
</reference>
<dbReference type="EMBL" id="JAPYYP010000004">
    <property type="protein sequence ID" value="MDA5107683.1"/>
    <property type="molecule type" value="Genomic_DNA"/>
</dbReference>
<evidence type="ECO:0000313" key="2">
    <source>
        <dbReference type="Proteomes" id="UP001151071"/>
    </source>
</evidence>
<comment type="caution">
    <text evidence="1">The sequence shown here is derived from an EMBL/GenBank/DDBJ whole genome shotgun (WGS) entry which is preliminary data.</text>
</comment>
<evidence type="ECO:0000313" key="1">
    <source>
        <dbReference type="EMBL" id="MDA5107683.1"/>
    </source>
</evidence>